<organism evidence="1 2">
    <name type="scientific">Sulfuriroseicoccus oceanibius</name>
    <dbReference type="NCBI Taxonomy" id="2707525"/>
    <lineage>
        <taxon>Bacteria</taxon>
        <taxon>Pseudomonadati</taxon>
        <taxon>Verrucomicrobiota</taxon>
        <taxon>Verrucomicrobiia</taxon>
        <taxon>Verrucomicrobiales</taxon>
        <taxon>Verrucomicrobiaceae</taxon>
        <taxon>Sulfuriroseicoccus</taxon>
    </lineage>
</organism>
<proteinExistence type="predicted"/>
<accession>A0A6B3LBR7</accession>
<evidence type="ECO:0000313" key="1">
    <source>
        <dbReference type="EMBL" id="QQL44598.1"/>
    </source>
</evidence>
<keyword evidence="2" id="KW-1185">Reference proteome</keyword>
<sequence length="171" mass="19532">MKLITLLASFGALAYSSCVPYRTSVQQEQILATRGDEVIVEKTIRQDMIVLANPDGGSSGHLHHDKYYLKKGEKETPLKKLSIPYMDAPYKKFYPISGSNRWVYVAQKIASAGRIDNHVVVFNESKVYDEFEVNNCKRNQGDWGVSLRDDKIVFFGERELTYNPTTNQFEN</sequence>
<dbReference type="AlphaFoldDB" id="A0A6B3LBR7"/>
<evidence type="ECO:0000313" key="2">
    <source>
        <dbReference type="Proteomes" id="UP000475117"/>
    </source>
</evidence>
<dbReference type="KEGG" id="soa:G3M56_012005"/>
<name>A0A6B3LBR7_9BACT</name>
<gene>
    <name evidence="1" type="ORF">G3M56_012005</name>
</gene>
<reference evidence="1 2" key="1">
    <citation type="submission" date="2020-12" db="EMBL/GenBank/DDBJ databases">
        <title>Sulforoseuscoccus oceanibium gen. nov., sp. nov., a representative of the phylum Verrucomicrobia with special cytoplasmic membrane, and proposal of Sulforoseuscoccusaceae fam. nov.</title>
        <authorList>
            <person name="Xi F."/>
        </authorList>
    </citation>
    <scope>NUCLEOTIDE SEQUENCE [LARGE SCALE GENOMIC DNA]</scope>
    <source>
        <strain evidence="1 2">T37</strain>
    </source>
</reference>
<dbReference type="RefSeq" id="WP_164365768.1">
    <property type="nucleotide sequence ID" value="NZ_CP066776.1"/>
</dbReference>
<protein>
    <submittedName>
        <fullName evidence="1">Uncharacterized protein</fullName>
    </submittedName>
</protein>
<dbReference type="EMBL" id="CP066776">
    <property type="protein sequence ID" value="QQL44598.1"/>
    <property type="molecule type" value="Genomic_DNA"/>
</dbReference>
<dbReference type="Proteomes" id="UP000475117">
    <property type="component" value="Chromosome"/>
</dbReference>